<evidence type="ECO:0000256" key="1">
    <source>
        <dbReference type="SAM" id="Coils"/>
    </source>
</evidence>
<keyword evidence="4" id="KW-1185">Reference proteome</keyword>
<proteinExistence type="predicted"/>
<evidence type="ECO:0000256" key="2">
    <source>
        <dbReference type="SAM" id="MobiDB-lite"/>
    </source>
</evidence>
<feature type="region of interest" description="Disordered" evidence="2">
    <location>
        <begin position="94"/>
        <end position="137"/>
    </location>
</feature>
<feature type="coiled-coil region" evidence="1">
    <location>
        <begin position="173"/>
        <end position="200"/>
    </location>
</feature>
<gene>
    <name evidence="3" type="ORF">B0T10DRAFT_575574</name>
</gene>
<evidence type="ECO:0000313" key="4">
    <source>
        <dbReference type="Proteomes" id="UP000777438"/>
    </source>
</evidence>
<accession>A0A9P9ANU3</accession>
<dbReference type="PANTHER" id="PTHR35391">
    <property type="entry name" value="C2H2-TYPE DOMAIN-CONTAINING PROTEIN-RELATED"/>
    <property type="match status" value="1"/>
</dbReference>
<organism evidence="3 4">
    <name type="scientific">Thelonectria olida</name>
    <dbReference type="NCBI Taxonomy" id="1576542"/>
    <lineage>
        <taxon>Eukaryota</taxon>
        <taxon>Fungi</taxon>
        <taxon>Dikarya</taxon>
        <taxon>Ascomycota</taxon>
        <taxon>Pezizomycotina</taxon>
        <taxon>Sordariomycetes</taxon>
        <taxon>Hypocreomycetidae</taxon>
        <taxon>Hypocreales</taxon>
        <taxon>Nectriaceae</taxon>
        <taxon>Thelonectria</taxon>
    </lineage>
</organism>
<dbReference type="EMBL" id="JAGPYM010000015">
    <property type="protein sequence ID" value="KAH6887068.1"/>
    <property type="molecule type" value="Genomic_DNA"/>
</dbReference>
<reference evidence="3 4" key="1">
    <citation type="journal article" date="2021" name="Nat. Commun.">
        <title>Genetic determinants of endophytism in the Arabidopsis root mycobiome.</title>
        <authorList>
            <person name="Mesny F."/>
            <person name="Miyauchi S."/>
            <person name="Thiergart T."/>
            <person name="Pickel B."/>
            <person name="Atanasova L."/>
            <person name="Karlsson M."/>
            <person name="Huettel B."/>
            <person name="Barry K.W."/>
            <person name="Haridas S."/>
            <person name="Chen C."/>
            <person name="Bauer D."/>
            <person name="Andreopoulos W."/>
            <person name="Pangilinan J."/>
            <person name="LaButti K."/>
            <person name="Riley R."/>
            <person name="Lipzen A."/>
            <person name="Clum A."/>
            <person name="Drula E."/>
            <person name="Henrissat B."/>
            <person name="Kohler A."/>
            <person name="Grigoriev I.V."/>
            <person name="Martin F.M."/>
            <person name="Hacquard S."/>
        </authorList>
    </citation>
    <scope>NUCLEOTIDE SEQUENCE [LARGE SCALE GENOMIC DNA]</scope>
    <source>
        <strain evidence="3 4">MPI-CAGE-CH-0241</strain>
    </source>
</reference>
<comment type="caution">
    <text evidence="3">The sequence shown here is derived from an EMBL/GenBank/DDBJ whole genome shotgun (WGS) entry which is preliminary data.</text>
</comment>
<protein>
    <submittedName>
        <fullName evidence="3">Uncharacterized protein</fullName>
    </submittedName>
</protein>
<dbReference type="OrthoDB" id="5068328at2759"/>
<feature type="compositionally biased region" description="Polar residues" evidence="2">
    <location>
        <begin position="329"/>
        <end position="343"/>
    </location>
</feature>
<dbReference type="PANTHER" id="PTHR35391:SF5">
    <property type="entry name" value="DUF6590 DOMAIN-CONTAINING PROTEIN"/>
    <property type="match status" value="1"/>
</dbReference>
<feature type="region of interest" description="Disordered" evidence="2">
    <location>
        <begin position="329"/>
        <end position="369"/>
    </location>
</feature>
<dbReference type="AlphaFoldDB" id="A0A9P9ANU3"/>
<sequence>MDPETSLSQIVKESQDLFQSCLDIPELSENDWLEQKSAEFNWWTSGLNADKTNISSLDHRLSLRPDVKDVVAGLLDGINSALSECAEIHSNGALSMASEPSSPDLPPLDHPNRAHSPYSDSDPDSESSQWEGRSSPSAFLGEAEPCLDLYMEQRYYIETNIDILLRIHTAIKRSGLKFRNKRADDALERAEEEYQLLRHRVGENTALNDSRIGEHERFRRFLTKVVLCRGYQQHLIHRMQQDIHAGGTQGLLGYDILLQTKVMIVIRAFLKDKARLTPVQRRLIDANVTRRNRFLHAGRARKTGGQTQEVQDKSTALDKMEKKTTIATWATDDSASPNRQQATDLPPPLLPVSRKGKEKADQNDSVAQSSTALGSNFTIGGAMAAVSKSTKSAATRMSARIEHLDYPKCPGDDGPFECPLCPEILPEDYNQKKRWRAHVAQDLNPYVCVFDDCPHPDEMYTSTYE</sequence>
<evidence type="ECO:0000313" key="3">
    <source>
        <dbReference type="EMBL" id="KAH6887068.1"/>
    </source>
</evidence>
<name>A0A9P9ANU3_9HYPO</name>
<keyword evidence="1" id="KW-0175">Coiled coil</keyword>
<dbReference type="Proteomes" id="UP000777438">
    <property type="component" value="Unassembled WGS sequence"/>
</dbReference>